<comment type="function">
    <text evidence="5">Involved in beta-(1--&gt;2)glucan export. Transmembrane domains (TMD) form a pore in the inner membrane and the ATP-binding domain (NBD) is responsible for energy generation.</text>
</comment>
<dbReference type="AlphaFoldDB" id="A0A0E4FRT3"/>
<keyword evidence="3" id="KW-0547">Nucleotide-binding</keyword>
<dbReference type="InterPro" id="IPR050763">
    <property type="entry name" value="ABC_transporter_ATP-binding"/>
</dbReference>
<comment type="similarity">
    <text evidence="1">Belongs to the ABC transporter superfamily.</text>
</comment>
<keyword evidence="4 7" id="KW-0067">ATP-binding</keyword>
<dbReference type="GO" id="GO:0005524">
    <property type="term" value="F:ATP binding"/>
    <property type="evidence" value="ECO:0007669"/>
    <property type="project" value="UniProtKB-KW"/>
</dbReference>
<evidence type="ECO:0000256" key="3">
    <source>
        <dbReference type="ARBA" id="ARBA00022741"/>
    </source>
</evidence>
<accession>A0A0E4FRT3</accession>
<proteinExistence type="inferred from homology"/>
<evidence type="ECO:0000256" key="1">
    <source>
        <dbReference type="ARBA" id="ARBA00005417"/>
    </source>
</evidence>
<evidence type="ECO:0000259" key="6">
    <source>
        <dbReference type="PROSITE" id="PS50893"/>
    </source>
</evidence>
<dbReference type="Gene3D" id="3.40.50.300">
    <property type="entry name" value="P-loop containing nucleotide triphosphate hydrolases"/>
    <property type="match status" value="1"/>
</dbReference>
<keyword evidence="2" id="KW-0813">Transport</keyword>
<dbReference type="EMBL" id="AP014685">
    <property type="protein sequence ID" value="BAR55341.1"/>
    <property type="molecule type" value="Genomic_DNA"/>
</dbReference>
<dbReference type="Pfam" id="PF00005">
    <property type="entry name" value="ABC_tran"/>
    <property type="match status" value="1"/>
</dbReference>
<protein>
    <submittedName>
        <fullName evidence="7">ABC transporter ATP-binding protein</fullName>
    </submittedName>
</protein>
<dbReference type="Proteomes" id="UP000063308">
    <property type="component" value="Chromosome"/>
</dbReference>
<evidence type="ECO:0000313" key="7">
    <source>
        <dbReference type="EMBL" id="BAR55341.1"/>
    </source>
</evidence>
<evidence type="ECO:0000256" key="2">
    <source>
        <dbReference type="ARBA" id="ARBA00022448"/>
    </source>
</evidence>
<dbReference type="PANTHER" id="PTHR42711">
    <property type="entry name" value="ABC TRANSPORTER ATP-BINDING PROTEIN"/>
    <property type="match status" value="1"/>
</dbReference>
<evidence type="ECO:0000256" key="4">
    <source>
        <dbReference type="ARBA" id="ARBA00022840"/>
    </source>
</evidence>
<dbReference type="PROSITE" id="PS50893">
    <property type="entry name" value="ABC_TRANSPORTER_2"/>
    <property type="match status" value="1"/>
</dbReference>
<dbReference type="InterPro" id="IPR017871">
    <property type="entry name" value="ABC_transporter-like_CS"/>
</dbReference>
<evidence type="ECO:0000256" key="5">
    <source>
        <dbReference type="ARBA" id="ARBA00024722"/>
    </source>
</evidence>
<gene>
    <name evidence="7" type="ORF">NK6_2160</name>
</gene>
<dbReference type="SMART" id="SM00382">
    <property type="entry name" value="AAA"/>
    <property type="match status" value="1"/>
</dbReference>
<dbReference type="InterPro" id="IPR003593">
    <property type="entry name" value="AAA+_ATPase"/>
</dbReference>
<name>A0A0E4FRT3_9BRAD</name>
<dbReference type="CDD" id="cd03230">
    <property type="entry name" value="ABC_DR_subfamily_A"/>
    <property type="match status" value="1"/>
</dbReference>
<dbReference type="PROSITE" id="PS00211">
    <property type="entry name" value="ABC_TRANSPORTER_1"/>
    <property type="match status" value="1"/>
</dbReference>
<reference evidence="7 8" key="1">
    <citation type="submission" date="2014-11" db="EMBL/GenBank/DDBJ databases">
        <title>Symbiosis island explosion on the genome of extra-slow-growing strains of soybean bradyrhizobia with massive insertion sequences.</title>
        <authorList>
            <person name="Iida T."/>
            <person name="Minamisawa K."/>
        </authorList>
    </citation>
    <scope>NUCLEOTIDE SEQUENCE [LARGE SCALE GENOMIC DNA]</scope>
    <source>
        <strain evidence="7 8">NK6</strain>
    </source>
</reference>
<organism evidence="7 8">
    <name type="scientific">Bradyrhizobium diazoefficiens</name>
    <dbReference type="NCBI Taxonomy" id="1355477"/>
    <lineage>
        <taxon>Bacteria</taxon>
        <taxon>Pseudomonadati</taxon>
        <taxon>Pseudomonadota</taxon>
        <taxon>Alphaproteobacteria</taxon>
        <taxon>Hyphomicrobiales</taxon>
        <taxon>Nitrobacteraceae</taxon>
        <taxon>Bradyrhizobium</taxon>
    </lineage>
</organism>
<feature type="domain" description="ABC transporter" evidence="6">
    <location>
        <begin position="30"/>
        <end position="267"/>
    </location>
</feature>
<dbReference type="PANTHER" id="PTHR42711:SF16">
    <property type="entry name" value="ABC TRANSPORTER ATP-BINDING PROTEIN"/>
    <property type="match status" value="1"/>
</dbReference>
<evidence type="ECO:0000313" key="8">
    <source>
        <dbReference type="Proteomes" id="UP000063308"/>
    </source>
</evidence>
<dbReference type="GO" id="GO:0016887">
    <property type="term" value="F:ATP hydrolysis activity"/>
    <property type="evidence" value="ECO:0007669"/>
    <property type="project" value="InterPro"/>
</dbReference>
<dbReference type="SUPFAM" id="SSF52540">
    <property type="entry name" value="P-loop containing nucleoside triphosphate hydrolases"/>
    <property type="match status" value="1"/>
</dbReference>
<dbReference type="InterPro" id="IPR003439">
    <property type="entry name" value="ABC_transporter-like_ATP-bd"/>
</dbReference>
<sequence length="279" mass="29824">MTEFAAVRFTAPKHLRVMVAGDAKPDGEAVMKPDSSALEVRGLTKRFDRPAVDGLDLTVHAGEFYALVGPNGAGKTTTLRMVAGLLRPDAGAVSIFGIDALQNSVAAKQVMAWVSDEPMIYDKLTPLEYLEFVAGLWGIAPSASEPVAEGLLSSLGLEPHRHERCEGFSKGMRQKVALAGALVHDPRLIILDEPLTGLDAVSARHVKGLLSERVRAGCTVIMTTHILEVAERMADRIGVIASGRLVAEGTLTELRQQNGHADTSLEDLFIALVTLQEAA</sequence>
<dbReference type="InterPro" id="IPR027417">
    <property type="entry name" value="P-loop_NTPase"/>
</dbReference>